<dbReference type="InterPro" id="IPR014245">
    <property type="entry name" value="Spore_III_AF"/>
</dbReference>
<proteinExistence type="predicted"/>
<organism evidence="2 3">
    <name type="scientific">Thermoanaerobacter kivui</name>
    <name type="common">Acetogenium kivui</name>
    <dbReference type="NCBI Taxonomy" id="2325"/>
    <lineage>
        <taxon>Bacteria</taxon>
        <taxon>Bacillati</taxon>
        <taxon>Bacillota</taxon>
        <taxon>Clostridia</taxon>
        <taxon>Thermoanaerobacterales</taxon>
        <taxon>Thermoanaerobacteraceae</taxon>
        <taxon>Thermoanaerobacter</taxon>
    </lineage>
</organism>
<dbReference type="KEGG" id="tki:TKV_c12020"/>
<feature type="transmembrane region" description="Helical" evidence="1">
    <location>
        <begin position="36"/>
        <end position="54"/>
    </location>
</feature>
<keyword evidence="1" id="KW-0472">Membrane</keyword>
<keyword evidence="3" id="KW-1185">Reference proteome</keyword>
<evidence type="ECO:0000256" key="1">
    <source>
        <dbReference type="SAM" id="Phobius"/>
    </source>
</evidence>
<reference evidence="3" key="1">
    <citation type="journal article" date="2015" name="Genome Announc.">
        <title>Whole-Genome Sequences of 80 Environmental and Clinical Isolates of Burkholderia pseudomallei.</title>
        <authorList>
            <person name="Johnson S.L."/>
            <person name="Baker A.L."/>
            <person name="Chain P.S."/>
            <person name="Currie B.J."/>
            <person name="Daligault H.E."/>
            <person name="Davenport K.W."/>
            <person name="Davis C.B."/>
            <person name="Inglis T.J."/>
            <person name="Kaestli M."/>
            <person name="Koren S."/>
            <person name="Mayo M."/>
            <person name="Merritt A.J."/>
            <person name="Price E.P."/>
            <person name="Sarovich D.S."/>
            <person name="Warner J."/>
            <person name="Rosovitz M.J."/>
        </authorList>
    </citation>
    <scope>NUCLEOTIDE SEQUENCE [LARGE SCALE GENOMIC DNA]</scope>
    <source>
        <strain evidence="3">DSM 2030</strain>
    </source>
</reference>
<dbReference type="AlphaFoldDB" id="A0A097ARD8"/>
<dbReference type="eggNOG" id="ENOG5032RN2">
    <property type="taxonomic scope" value="Bacteria"/>
</dbReference>
<keyword evidence="1" id="KW-1133">Transmembrane helix</keyword>
<evidence type="ECO:0000313" key="3">
    <source>
        <dbReference type="Proteomes" id="UP000029669"/>
    </source>
</evidence>
<sequence>MEFLKNWITQIVYIAILSIILELLVPSSSLKKYAKVAIGLVIMITILNPLISFLKGGANLEAQVFKNNYYLKNIDIDQISKEAERQRNNLIVKEYKKRLVEQIKAKILNLYNIDNVDVSVSIVEDMEDKDFGKVKEVVLSFKNAKIVSQKTGEVKKIELGESKPNEKFDYQEIKKTISAFYNAPLKNITIEEK</sequence>
<evidence type="ECO:0000313" key="2">
    <source>
        <dbReference type="EMBL" id="AIS52373.1"/>
    </source>
</evidence>
<dbReference type="STRING" id="2325.TKV_c12020"/>
<dbReference type="NCBIfam" id="TIGR02896">
    <property type="entry name" value="spore_III_AF"/>
    <property type="match status" value="1"/>
</dbReference>
<dbReference type="OrthoDB" id="2112083at2"/>
<accession>A0A097ARD8</accession>
<dbReference type="Proteomes" id="UP000029669">
    <property type="component" value="Chromosome"/>
</dbReference>
<dbReference type="HOGENOM" id="CLU_094201_1_1_9"/>
<name>A0A097ARD8_THEKI</name>
<protein>
    <submittedName>
        <fullName evidence="2">Stage III sporulation protein AF</fullName>
    </submittedName>
</protein>
<keyword evidence="1" id="KW-0812">Transmembrane</keyword>
<dbReference type="EMBL" id="CP009170">
    <property type="protein sequence ID" value="AIS52373.1"/>
    <property type="molecule type" value="Genomic_DNA"/>
</dbReference>
<gene>
    <name evidence="2" type="primary">spoIIIAF</name>
    <name evidence="2" type="ORF">TKV_c12020</name>
</gene>
<dbReference type="RefSeq" id="WP_049685140.1">
    <property type="nucleotide sequence ID" value="NZ_CP009170.1"/>
</dbReference>
<dbReference type="Pfam" id="PF09581">
    <property type="entry name" value="Spore_III_AF"/>
    <property type="match status" value="1"/>
</dbReference>
<feature type="transmembrane region" description="Helical" evidence="1">
    <location>
        <begin position="6"/>
        <end position="24"/>
    </location>
</feature>